<gene>
    <name evidence="5" type="ORF">AKO1_010749</name>
</gene>
<name>A0AAW2YPW8_9EUKA</name>
<dbReference type="GO" id="GO:0046961">
    <property type="term" value="F:proton-transporting ATPase activity, rotational mechanism"/>
    <property type="evidence" value="ECO:0007669"/>
    <property type="project" value="InterPro"/>
</dbReference>
<dbReference type="Pfam" id="PF01813">
    <property type="entry name" value="ATP-synt_D"/>
    <property type="match status" value="1"/>
</dbReference>
<keyword evidence="6" id="KW-1185">Reference proteome</keyword>
<evidence type="ECO:0000256" key="2">
    <source>
        <dbReference type="ARBA" id="ARBA00022448"/>
    </source>
</evidence>
<reference evidence="5 6" key="1">
    <citation type="submission" date="2024-03" db="EMBL/GenBank/DDBJ databases">
        <title>The Acrasis kona genome and developmental transcriptomes reveal deep origins of eukaryotic multicellular pathways.</title>
        <authorList>
            <person name="Sheikh S."/>
            <person name="Fu C.-J."/>
            <person name="Brown M.W."/>
            <person name="Baldauf S.L."/>
        </authorList>
    </citation>
    <scope>NUCLEOTIDE SEQUENCE [LARGE SCALE GENOMIC DNA]</scope>
    <source>
        <strain evidence="5 6">ATCC MYA-3509</strain>
    </source>
</reference>
<accession>A0AAW2YPW8</accession>
<sequence>MSSNARLQVLPSRMSQMQMKLRLVGAKKGHSLMKKKSDALTMRFRAILKDIKTNKEGMSDSFRKANFSLSDAKYNAGDISYAVIESAKQAAKKVRMRTDNVAGVTLPVFQQTVDETASAEGFTNISRGGEQIRACKDQFDELLSSLVQLASLQTSFVTLDRAIKITNRRVNALERVVVPKIENTISYITSELDELEREDFFRLKKIRNKKMKDNLEKEKELKQKQEELAAKGVAKVSKGENSLLGSYGSNVDEDEDVIV</sequence>
<evidence type="ECO:0000313" key="6">
    <source>
        <dbReference type="Proteomes" id="UP001431209"/>
    </source>
</evidence>
<comment type="caution">
    <text evidence="5">The sequence shown here is derived from an EMBL/GenBank/DDBJ whole genome shotgun (WGS) entry which is preliminary data.</text>
</comment>
<feature type="region of interest" description="Disordered" evidence="4">
    <location>
        <begin position="240"/>
        <end position="259"/>
    </location>
</feature>
<dbReference type="EMBL" id="JAOPGA020000476">
    <property type="protein sequence ID" value="KAL0478875.1"/>
    <property type="molecule type" value="Genomic_DNA"/>
</dbReference>
<feature type="compositionally biased region" description="Polar residues" evidence="4">
    <location>
        <begin position="240"/>
        <end position="249"/>
    </location>
</feature>
<protein>
    <submittedName>
        <fullName evidence="5">V-type H+-transporting ATPase subunit D</fullName>
    </submittedName>
</protein>
<dbReference type="AlphaFoldDB" id="A0AAW2YPW8"/>
<keyword evidence="2" id="KW-0813">Transport</keyword>
<dbReference type="Proteomes" id="UP001431209">
    <property type="component" value="Unassembled WGS sequence"/>
</dbReference>
<evidence type="ECO:0000256" key="3">
    <source>
        <dbReference type="ARBA" id="ARBA00023065"/>
    </source>
</evidence>
<proteinExistence type="inferred from homology"/>
<evidence type="ECO:0000313" key="5">
    <source>
        <dbReference type="EMBL" id="KAL0478875.1"/>
    </source>
</evidence>
<dbReference type="HAMAP" id="MF_00271">
    <property type="entry name" value="ATP_synth_D_arch"/>
    <property type="match status" value="1"/>
</dbReference>
<dbReference type="NCBIfam" id="TIGR00309">
    <property type="entry name" value="V_ATPase_subD"/>
    <property type="match status" value="1"/>
</dbReference>
<evidence type="ECO:0000256" key="1">
    <source>
        <dbReference type="ARBA" id="ARBA00005850"/>
    </source>
</evidence>
<comment type="similarity">
    <text evidence="1">Belongs to the V-ATPase D subunit family.</text>
</comment>
<keyword evidence="3" id="KW-0406">Ion transport</keyword>
<evidence type="ECO:0000256" key="4">
    <source>
        <dbReference type="SAM" id="MobiDB-lite"/>
    </source>
</evidence>
<dbReference type="PANTHER" id="PTHR11671">
    <property type="entry name" value="V-TYPE ATP SYNTHASE SUBUNIT D"/>
    <property type="match status" value="1"/>
</dbReference>
<dbReference type="InterPro" id="IPR002699">
    <property type="entry name" value="V_ATPase_D"/>
</dbReference>
<dbReference type="Gene3D" id="1.10.287.3240">
    <property type="match status" value="1"/>
</dbReference>
<organism evidence="5 6">
    <name type="scientific">Acrasis kona</name>
    <dbReference type="NCBI Taxonomy" id="1008807"/>
    <lineage>
        <taxon>Eukaryota</taxon>
        <taxon>Discoba</taxon>
        <taxon>Heterolobosea</taxon>
        <taxon>Tetramitia</taxon>
        <taxon>Eutetramitia</taxon>
        <taxon>Acrasidae</taxon>
        <taxon>Acrasis</taxon>
    </lineage>
</organism>